<dbReference type="NCBIfam" id="TIGR02135">
    <property type="entry name" value="phoU_full"/>
    <property type="match status" value="1"/>
</dbReference>
<comment type="similarity">
    <text evidence="1 2">Belongs to the PhoU family.</text>
</comment>
<comment type="function">
    <text evidence="2">Plays a role in the regulation of phosphate uptake.</text>
</comment>
<evidence type="ECO:0000259" key="3">
    <source>
        <dbReference type="Pfam" id="PF01895"/>
    </source>
</evidence>
<gene>
    <name evidence="4" type="primary">phoU</name>
    <name evidence="4" type="ORF">ACFOW7_10285</name>
</gene>
<evidence type="ECO:0000256" key="2">
    <source>
        <dbReference type="PIRNR" id="PIRNR003107"/>
    </source>
</evidence>
<evidence type="ECO:0000313" key="5">
    <source>
        <dbReference type="Proteomes" id="UP001595791"/>
    </source>
</evidence>
<evidence type="ECO:0000313" key="4">
    <source>
        <dbReference type="EMBL" id="MFC4159735.1"/>
    </source>
</evidence>
<dbReference type="SUPFAM" id="SSF109755">
    <property type="entry name" value="PhoU-like"/>
    <property type="match status" value="1"/>
</dbReference>
<proteinExistence type="inferred from homology"/>
<dbReference type="PANTHER" id="PTHR42930:SF3">
    <property type="entry name" value="PHOSPHATE-SPECIFIC TRANSPORT SYSTEM ACCESSORY PROTEIN PHOU"/>
    <property type="match status" value="1"/>
</dbReference>
<dbReference type="PANTHER" id="PTHR42930">
    <property type="entry name" value="PHOSPHATE-SPECIFIC TRANSPORT SYSTEM ACCESSORY PROTEIN PHOU"/>
    <property type="match status" value="1"/>
</dbReference>
<keyword evidence="5" id="KW-1185">Reference proteome</keyword>
<organism evidence="4 5">
    <name type="scientific">Chitinimonas lacunae</name>
    <dbReference type="NCBI Taxonomy" id="1963018"/>
    <lineage>
        <taxon>Bacteria</taxon>
        <taxon>Pseudomonadati</taxon>
        <taxon>Pseudomonadota</taxon>
        <taxon>Betaproteobacteria</taxon>
        <taxon>Neisseriales</taxon>
        <taxon>Chitinibacteraceae</taxon>
        <taxon>Chitinimonas</taxon>
    </lineage>
</organism>
<feature type="domain" description="PhoU" evidence="3">
    <location>
        <begin position="22"/>
        <end position="107"/>
    </location>
</feature>
<comment type="subunit">
    <text evidence="2">Homodimer.</text>
</comment>
<dbReference type="PIRSF" id="PIRSF003107">
    <property type="entry name" value="PhoU"/>
    <property type="match status" value="1"/>
</dbReference>
<dbReference type="InterPro" id="IPR026022">
    <property type="entry name" value="PhoU_dom"/>
</dbReference>
<dbReference type="EMBL" id="JBHSBU010000001">
    <property type="protein sequence ID" value="MFC4159735.1"/>
    <property type="molecule type" value="Genomic_DNA"/>
</dbReference>
<comment type="caution">
    <text evidence="4">The sequence shown here is derived from an EMBL/GenBank/DDBJ whole genome shotgun (WGS) entry which is preliminary data.</text>
</comment>
<dbReference type="Proteomes" id="UP001595791">
    <property type="component" value="Unassembled WGS sequence"/>
</dbReference>
<keyword evidence="2" id="KW-0592">Phosphate transport</keyword>
<keyword evidence="2" id="KW-0813">Transport</keyword>
<sequence>MSEHISKQFDAELESIRGNVLGMAGLVEEQFRDAMKALAEGDANLIEKVVTTEVQVDALHLRIDDECTLMIARRQPAASDLRMVLTVIKVINDLERIGDKAAKIARRARQINEAGRVHVPRFRDLEHLAELATDMLHVALDGFARLDPSVAAQVARDDLRLDEEFKGLQRQLITFMMEDPRTISLSLEIIEVAKAIERVGDHAKNVAEYVVYLVKGVDVRHADVETIVRKAAN</sequence>
<feature type="domain" description="PhoU" evidence="3">
    <location>
        <begin position="125"/>
        <end position="210"/>
    </location>
</feature>
<keyword evidence="2" id="KW-0963">Cytoplasm</keyword>
<dbReference type="RefSeq" id="WP_378163813.1">
    <property type="nucleotide sequence ID" value="NZ_JBHSBU010000001.1"/>
</dbReference>
<name>A0ABV8MR24_9NEIS</name>
<dbReference type="Gene3D" id="1.20.58.220">
    <property type="entry name" value="Phosphate transport system protein phou homolog 2, domain 2"/>
    <property type="match status" value="2"/>
</dbReference>
<accession>A0ABV8MR24</accession>
<dbReference type="InterPro" id="IPR038078">
    <property type="entry name" value="PhoU-like_sf"/>
</dbReference>
<dbReference type="Pfam" id="PF01895">
    <property type="entry name" value="PhoU"/>
    <property type="match status" value="2"/>
</dbReference>
<protein>
    <recommendedName>
        <fullName evidence="2">Phosphate-specific transport system accessory protein PhoU</fullName>
    </recommendedName>
</protein>
<reference evidence="5" key="1">
    <citation type="journal article" date="2019" name="Int. J. Syst. Evol. Microbiol.">
        <title>The Global Catalogue of Microorganisms (GCM) 10K type strain sequencing project: providing services to taxonomists for standard genome sequencing and annotation.</title>
        <authorList>
            <consortium name="The Broad Institute Genomics Platform"/>
            <consortium name="The Broad Institute Genome Sequencing Center for Infectious Disease"/>
            <person name="Wu L."/>
            <person name="Ma J."/>
        </authorList>
    </citation>
    <scope>NUCLEOTIDE SEQUENCE [LARGE SCALE GENOMIC DNA]</scope>
    <source>
        <strain evidence="5">LMG 29894</strain>
    </source>
</reference>
<comment type="subcellular location">
    <subcellularLocation>
        <location evidence="2">Cytoplasm</location>
    </subcellularLocation>
</comment>
<dbReference type="InterPro" id="IPR028366">
    <property type="entry name" value="PhoU"/>
</dbReference>
<evidence type="ECO:0000256" key="1">
    <source>
        <dbReference type="ARBA" id="ARBA00008107"/>
    </source>
</evidence>